<dbReference type="InterPro" id="IPR011990">
    <property type="entry name" value="TPR-like_helical_dom_sf"/>
</dbReference>
<sequence length="345" mass="38728">MKKPYQILFTTFICIFTCGLAFGQDGKTAALLVEEGIKLHDEGKYSESIEKYKEALKADPENQNAKYEMAYTYFSSGKVKEAIPILEKIIKFGTGDRGGAYDLLGSAYDDEGQPQKAIDTYLAGVKNSPDYQRLYFNLGITYNRLNKYAEAEKWAIESIKRQPEHASSHRLLGEVVLKQNRQIQAILAYSNFLLLEPQTERAGVTFKTLQDLLKKGVTKTGDKSITVTISENQLKPGSGTEQLMLSTSAASIVGKGLPPVEELTELLTTIYNISGELAAKKSNDFFSKFYTEYFYKLAQSGNMPAFARFISLSAYGDENRQWFKDNEAKLNAFSQWAQITKRSTE</sequence>
<dbReference type="RefSeq" id="WP_127703741.1">
    <property type="nucleotide sequence ID" value="NZ_SACK01000002.1"/>
</dbReference>
<dbReference type="PANTHER" id="PTHR44216:SF3">
    <property type="entry name" value="PROTEIN O-MANNOSYL-TRANSFERASE TMTC2"/>
    <property type="match status" value="1"/>
</dbReference>
<dbReference type="Gene3D" id="1.25.40.10">
    <property type="entry name" value="Tetratricopeptide repeat domain"/>
    <property type="match status" value="1"/>
</dbReference>
<feature type="signal peptide" evidence="2">
    <location>
        <begin position="1"/>
        <end position="23"/>
    </location>
</feature>
<name>A0A3S2V8R5_9SPHI</name>
<dbReference type="SMART" id="SM00028">
    <property type="entry name" value="TPR"/>
    <property type="match status" value="5"/>
</dbReference>
<evidence type="ECO:0000256" key="2">
    <source>
        <dbReference type="SAM" id="SignalP"/>
    </source>
</evidence>
<dbReference type="PANTHER" id="PTHR44216">
    <property type="entry name" value="PROTEIN O-MANNOSYL-TRANSFERASE TMTC2"/>
    <property type="match status" value="1"/>
</dbReference>
<dbReference type="SUPFAM" id="SSF48452">
    <property type="entry name" value="TPR-like"/>
    <property type="match status" value="1"/>
</dbReference>
<accession>A0A3S2V8R5</accession>
<evidence type="ECO:0000313" key="4">
    <source>
        <dbReference type="Proteomes" id="UP000282759"/>
    </source>
</evidence>
<feature type="repeat" description="TPR" evidence="1">
    <location>
        <begin position="29"/>
        <end position="62"/>
    </location>
</feature>
<dbReference type="Pfam" id="PF14559">
    <property type="entry name" value="TPR_19"/>
    <property type="match status" value="1"/>
</dbReference>
<evidence type="ECO:0000313" key="3">
    <source>
        <dbReference type="EMBL" id="RVU01366.1"/>
    </source>
</evidence>
<reference evidence="3 4" key="1">
    <citation type="submission" date="2019-01" db="EMBL/GenBank/DDBJ databases">
        <authorList>
            <person name="Chen W.-M."/>
        </authorList>
    </citation>
    <scope>NUCLEOTIDE SEQUENCE [LARGE SCALE GENOMIC DNA]</scope>
    <source>
        <strain evidence="3 4">YBJ-36</strain>
    </source>
</reference>
<feature type="chain" id="PRO_5018769586" evidence="2">
    <location>
        <begin position="24"/>
        <end position="345"/>
    </location>
</feature>
<feature type="repeat" description="TPR" evidence="1">
    <location>
        <begin position="132"/>
        <end position="165"/>
    </location>
</feature>
<keyword evidence="4" id="KW-1185">Reference proteome</keyword>
<keyword evidence="2" id="KW-0732">Signal</keyword>
<dbReference type="Proteomes" id="UP000282759">
    <property type="component" value="Unassembled WGS sequence"/>
</dbReference>
<keyword evidence="1" id="KW-0802">TPR repeat</keyword>
<dbReference type="InterPro" id="IPR019734">
    <property type="entry name" value="TPR_rpt"/>
</dbReference>
<evidence type="ECO:0000256" key="1">
    <source>
        <dbReference type="PROSITE-ProRule" id="PRU00339"/>
    </source>
</evidence>
<dbReference type="PROSITE" id="PS50005">
    <property type="entry name" value="TPR"/>
    <property type="match status" value="2"/>
</dbReference>
<dbReference type="GO" id="GO:0000030">
    <property type="term" value="F:mannosyltransferase activity"/>
    <property type="evidence" value="ECO:0007669"/>
    <property type="project" value="TreeGrafter"/>
</dbReference>
<proteinExistence type="predicted"/>
<gene>
    <name evidence="3" type="ORF">EOD41_05215</name>
</gene>
<dbReference type="InterPro" id="IPR052384">
    <property type="entry name" value="TMTC_O-mannosyltransferase"/>
</dbReference>
<dbReference type="EMBL" id="SACK01000002">
    <property type="protein sequence ID" value="RVU01366.1"/>
    <property type="molecule type" value="Genomic_DNA"/>
</dbReference>
<dbReference type="OrthoDB" id="9771112at2"/>
<dbReference type="AlphaFoldDB" id="A0A3S2V8R5"/>
<protein>
    <submittedName>
        <fullName evidence="3">Tetratricopeptide repeat protein</fullName>
    </submittedName>
</protein>
<dbReference type="GO" id="GO:0035269">
    <property type="term" value="P:protein O-linked glycosylation via mannose"/>
    <property type="evidence" value="ECO:0007669"/>
    <property type="project" value="TreeGrafter"/>
</dbReference>
<comment type="caution">
    <text evidence="3">The sequence shown here is derived from an EMBL/GenBank/DDBJ whole genome shotgun (WGS) entry which is preliminary data.</text>
</comment>
<organism evidence="3 4">
    <name type="scientific">Mucilaginibacter limnophilus</name>
    <dbReference type="NCBI Taxonomy" id="1932778"/>
    <lineage>
        <taxon>Bacteria</taxon>
        <taxon>Pseudomonadati</taxon>
        <taxon>Bacteroidota</taxon>
        <taxon>Sphingobacteriia</taxon>
        <taxon>Sphingobacteriales</taxon>
        <taxon>Sphingobacteriaceae</taxon>
        <taxon>Mucilaginibacter</taxon>
    </lineage>
</organism>
<dbReference type="Pfam" id="PF13432">
    <property type="entry name" value="TPR_16"/>
    <property type="match status" value="1"/>
</dbReference>